<accession>A0A7K1GGS1</accession>
<protein>
    <submittedName>
        <fullName evidence="3">CHASE2 domain-containing protein</fullName>
    </submittedName>
</protein>
<feature type="transmembrane region" description="Helical" evidence="1">
    <location>
        <begin position="329"/>
        <end position="348"/>
    </location>
</feature>
<keyword evidence="1" id="KW-1133">Transmembrane helix</keyword>
<evidence type="ECO:0000259" key="2">
    <source>
        <dbReference type="SMART" id="SM01080"/>
    </source>
</evidence>
<name>A0A7K1GGS1_9FLAO</name>
<comment type="caution">
    <text evidence="3">The sequence shown here is derived from an EMBL/GenBank/DDBJ whole genome shotgun (WGS) entry which is preliminary data.</text>
</comment>
<sequence length="389" mass="45020">MKKISAVKVLYRDALLCTVMTFIIAGILYYAFVNLSILDPFEKAFKDFKFTDMYYSERINKAQRNNKIVIVNIKHADRFQIAEVINKISESRPRVIGLDIIFEDRKMEFSDSLLKAAISSKDNIVTAYFHENDSIVNNHKYFQFNDEDKGYINLDLKGQNTVIRDFLGVKGKDNKEFAFSTQLALKAGYIDEAYALKEFKVPIPINYIGNKDVFLSFDFEKVLSSQQIPAFKDAVVILGYLGDENVAYDIEDKHFTPLNEEWVGRAVPDTFGVIIHANILNMLSKQNLLYRISKFTTYLLSFVVCFFTIFFSMKLYVKNGFVFDLSEKIIQLLLSVILVYLALLLLQANIYLSVVPMILLSVLGIEMIDYYEHLVKYLNKKFKWESRLS</sequence>
<reference evidence="3 4" key="1">
    <citation type="submission" date="2019-11" db="EMBL/GenBank/DDBJ databases">
        <title>Winogradskyella ouciana sp. nov., isolated from the hadal seawater of the Mariana Trench.</title>
        <authorList>
            <person name="Liu R."/>
        </authorList>
    </citation>
    <scope>NUCLEOTIDE SEQUENCE [LARGE SCALE GENOMIC DNA]</scope>
    <source>
        <strain evidence="3 4">ZXX205</strain>
    </source>
</reference>
<dbReference type="AlphaFoldDB" id="A0A7K1GGS1"/>
<gene>
    <name evidence="3" type="ORF">F1003_15005</name>
</gene>
<dbReference type="EMBL" id="WJYA01000010">
    <property type="protein sequence ID" value="MTE28245.1"/>
    <property type="molecule type" value="Genomic_DNA"/>
</dbReference>
<feature type="domain" description="CHASE2" evidence="2">
    <location>
        <begin position="43"/>
        <end position="312"/>
    </location>
</feature>
<evidence type="ECO:0000256" key="1">
    <source>
        <dbReference type="SAM" id="Phobius"/>
    </source>
</evidence>
<feature type="transmembrane region" description="Helical" evidence="1">
    <location>
        <begin position="295"/>
        <end position="317"/>
    </location>
</feature>
<dbReference type="RefSeq" id="WP_155090257.1">
    <property type="nucleotide sequence ID" value="NZ_WJYA01000010.1"/>
</dbReference>
<keyword evidence="1" id="KW-0812">Transmembrane</keyword>
<evidence type="ECO:0000313" key="4">
    <source>
        <dbReference type="Proteomes" id="UP000447545"/>
    </source>
</evidence>
<dbReference type="Pfam" id="PF05226">
    <property type="entry name" value="CHASE2"/>
    <property type="match status" value="1"/>
</dbReference>
<keyword evidence="4" id="KW-1185">Reference proteome</keyword>
<evidence type="ECO:0000313" key="3">
    <source>
        <dbReference type="EMBL" id="MTE28245.1"/>
    </source>
</evidence>
<dbReference type="Proteomes" id="UP000447545">
    <property type="component" value="Unassembled WGS sequence"/>
</dbReference>
<feature type="transmembrane region" description="Helical" evidence="1">
    <location>
        <begin position="12"/>
        <end position="32"/>
    </location>
</feature>
<organism evidence="3 4">
    <name type="scientific">Winogradskyella ouciana</name>
    <dbReference type="NCBI Taxonomy" id="2608631"/>
    <lineage>
        <taxon>Bacteria</taxon>
        <taxon>Pseudomonadati</taxon>
        <taxon>Bacteroidota</taxon>
        <taxon>Flavobacteriia</taxon>
        <taxon>Flavobacteriales</taxon>
        <taxon>Flavobacteriaceae</taxon>
        <taxon>Winogradskyella</taxon>
    </lineage>
</organism>
<keyword evidence="1" id="KW-0472">Membrane</keyword>
<dbReference type="InterPro" id="IPR007890">
    <property type="entry name" value="CHASE2"/>
</dbReference>
<proteinExistence type="predicted"/>
<dbReference type="SMART" id="SM01080">
    <property type="entry name" value="CHASE2"/>
    <property type="match status" value="1"/>
</dbReference>